<gene>
    <name evidence="4" type="ORF">H9K76_14110</name>
</gene>
<accession>A0A7G9RJH3</accession>
<evidence type="ECO:0000313" key="4">
    <source>
        <dbReference type="EMBL" id="QNN55748.1"/>
    </source>
</evidence>
<reference evidence="4 5" key="1">
    <citation type="submission" date="2020-08" db="EMBL/GenBank/DDBJ databases">
        <title>Genome sequence of Diaphorobacter ruginosibacter DSM 27467T.</title>
        <authorList>
            <person name="Hyun D.-W."/>
            <person name="Bae J.-W."/>
        </authorList>
    </citation>
    <scope>NUCLEOTIDE SEQUENCE [LARGE SCALE GENOMIC DNA]</scope>
    <source>
        <strain evidence="4 5">DSM 27467</strain>
    </source>
</reference>
<dbReference type="Gene3D" id="3.40.630.30">
    <property type="match status" value="1"/>
</dbReference>
<dbReference type="InterPro" id="IPR016181">
    <property type="entry name" value="Acyl_CoA_acyltransferase"/>
</dbReference>
<keyword evidence="1 4" id="KW-0808">Transferase</keyword>
<dbReference type="EMBL" id="CP060714">
    <property type="protein sequence ID" value="QNN55748.1"/>
    <property type="molecule type" value="Genomic_DNA"/>
</dbReference>
<feature type="domain" description="N-acetyltransferase" evidence="3">
    <location>
        <begin position="2"/>
        <end position="140"/>
    </location>
</feature>
<dbReference type="RefSeq" id="WP_187596021.1">
    <property type="nucleotide sequence ID" value="NZ_CP060714.1"/>
</dbReference>
<dbReference type="KEGG" id="drg:H9K76_14110"/>
<proteinExistence type="predicted"/>
<protein>
    <submittedName>
        <fullName evidence="4">GNAT family N-acetyltransferase</fullName>
    </submittedName>
</protein>
<dbReference type="SUPFAM" id="SSF55729">
    <property type="entry name" value="Acyl-CoA N-acyltransferases (Nat)"/>
    <property type="match status" value="1"/>
</dbReference>
<dbReference type="InterPro" id="IPR000182">
    <property type="entry name" value="GNAT_dom"/>
</dbReference>
<organism evidence="4 5">
    <name type="scientific">Diaphorobacter ruginosibacter</name>
    <dbReference type="NCBI Taxonomy" id="1715720"/>
    <lineage>
        <taxon>Bacteria</taxon>
        <taxon>Pseudomonadati</taxon>
        <taxon>Pseudomonadota</taxon>
        <taxon>Betaproteobacteria</taxon>
        <taxon>Burkholderiales</taxon>
        <taxon>Comamonadaceae</taxon>
        <taxon>Diaphorobacter</taxon>
    </lineage>
</organism>
<evidence type="ECO:0000313" key="5">
    <source>
        <dbReference type="Proteomes" id="UP000515811"/>
    </source>
</evidence>
<evidence type="ECO:0000259" key="3">
    <source>
        <dbReference type="PROSITE" id="PS51186"/>
    </source>
</evidence>
<dbReference type="InterPro" id="IPR050832">
    <property type="entry name" value="Bact_Acetyltransf"/>
</dbReference>
<keyword evidence="2" id="KW-0012">Acyltransferase</keyword>
<dbReference type="PANTHER" id="PTHR43877">
    <property type="entry name" value="AMINOALKYLPHOSPHONATE N-ACETYLTRANSFERASE-RELATED-RELATED"/>
    <property type="match status" value="1"/>
</dbReference>
<dbReference type="GO" id="GO:0016747">
    <property type="term" value="F:acyltransferase activity, transferring groups other than amino-acyl groups"/>
    <property type="evidence" value="ECO:0007669"/>
    <property type="project" value="InterPro"/>
</dbReference>
<dbReference type="AlphaFoldDB" id="A0A7G9RJH3"/>
<evidence type="ECO:0000256" key="2">
    <source>
        <dbReference type="ARBA" id="ARBA00023315"/>
    </source>
</evidence>
<keyword evidence="5" id="KW-1185">Reference proteome</keyword>
<dbReference type="Proteomes" id="UP000515811">
    <property type="component" value="Chromosome"/>
</dbReference>
<sequence length="140" mass="15272">MVTIRPATAADVGALQTIYARSISEAVWLPERAKISPVFADASIGELVHVAVSASDVVVGLVSVYVADSFIHHLYVHPDARRSSVGQALLASLGAWLPRPWRLKCVLQNSEALRFYRRGGWSEVDFGESEHGPFVVLSFP</sequence>
<dbReference type="Pfam" id="PF13508">
    <property type="entry name" value="Acetyltransf_7"/>
    <property type="match status" value="1"/>
</dbReference>
<dbReference type="PANTHER" id="PTHR43877:SF2">
    <property type="entry name" value="AMINOALKYLPHOSPHONATE N-ACETYLTRANSFERASE-RELATED"/>
    <property type="match status" value="1"/>
</dbReference>
<name>A0A7G9RJH3_9BURK</name>
<dbReference type="PROSITE" id="PS51186">
    <property type="entry name" value="GNAT"/>
    <property type="match status" value="1"/>
</dbReference>
<evidence type="ECO:0000256" key="1">
    <source>
        <dbReference type="ARBA" id="ARBA00022679"/>
    </source>
</evidence>